<gene>
    <name evidence="8" type="ORF">HUO12_11680</name>
</gene>
<feature type="transmembrane region" description="Helical" evidence="7">
    <location>
        <begin position="58"/>
        <end position="76"/>
    </location>
</feature>
<evidence type="ECO:0000256" key="2">
    <source>
        <dbReference type="ARBA" id="ARBA00007977"/>
    </source>
</evidence>
<dbReference type="InterPro" id="IPR018383">
    <property type="entry name" value="UPF0324_pro"/>
</dbReference>
<dbReference type="RefSeq" id="WP_176273768.1">
    <property type="nucleotide sequence ID" value="NZ_JABWTA010000001.1"/>
</dbReference>
<evidence type="ECO:0000313" key="8">
    <source>
        <dbReference type="EMBL" id="NVE95560.1"/>
    </source>
</evidence>
<name>A0A850HD94_9SPHN</name>
<comment type="caution">
    <text evidence="8">The sequence shown here is derived from an EMBL/GenBank/DDBJ whole genome shotgun (WGS) entry which is preliminary data.</text>
</comment>
<feature type="transmembrane region" description="Helical" evidence="7">
    <location>
        <begin position="277"/>
        <end position="297"/>
    </location>
</feature>
<evidence type="ECO:0000256" key="7">
    <source>
        <dbReference type="SAM" id="Phobius"/>
    </source>
</evidence>
<dbReference type="AlphaFoldDB" id="A0A850HD94"/>
<dbReference type="PANTHER" id="PTHR30106">
    <property type="entry name" value="INNER MEMBRANE PROTEIN YEIH-RELATED"/>
    <property type="match status" value="1"/>
</dbReference>
<comment type="similarity">
    <text evidence="2">Belongs to the UPF0324 family.</text>
</comment>
<dbReference type="GO" id="GO:0005886">
    <property type="term" value="C:plasma membrane"/>
    <property type="evidence" value="ECO:0007669"/>
    <property type="project" value="UniProtKB-SubCell"/>
</dbReference>
<dbReference type="PANTHER" id="PTHR30106:SF2">
    <property type="entry name" value="UPF0324 INNER MEMBRANE PROTEIN YEIH"/>
    <property type="match status" value="1"/>
</dbReference>
<feature type="transmembrane region" description="Helical" evidence="7">
    <location>
        <begin position="119"/>
        <end position="139"/>
    </location>
</feature>
<evidence type="ECO:0000256" key="5">
    <source>
        <dbReference type="ARBA" id="ARBA00022989"/>
    </source>
</evidence>
<protein>
    <submittedName>
        <fullName evidence="8">Putative sulfate exporter family transporter</fullName>
    </submittedName>
</protein>
<feature type="transmembrane region" description="Helical" evidence="7">
    <location>
        <begin position="247"/>
        <end position="265"/>
    </location>
</feature>
<evidence type="ECO:0000313" key="9">
    <source>
        <dbReference type="Proteomes" id="UP000546031"/>
    </source>
</evidence>
<dbReference type="Pfam" id="PF03601">
    <property type="entry name" value="Cons_hypoth698"/>
    <property type="match status" value="1"/>
</dbReference>
<sequence length="361" mass="37160">MKPETQSERDLFAGDLYGEMYQAEQSDAPTRFAFADIIPGLLTCLVASLAALWLSEHYGFPAVLLGLIIGLALNFLSELPSLGAGLDFASRHFLRIGIVLLGLQVTWAEISGMGWTPFLGLFVIMGAAFAAGLVASSLVGQGRYAGVLAGGATAICGASAALAIYGVIGKERLDPSRFTITLVGVALASALALTTYPLIAAGLGLSDSQAGYLVGSSIHDVAQAIGGGYAISDIAGDQATIVKLARVALLAPVVALVAILLGSAGEASGSRPIWRRLTLPWFITAFLALVVVNSLVNLPPGLAEPGLDAAKFLLLLAVTATAMRSRMGLLLEAGWRPLVPVFAATLASFLAALAVTLTVIA</sequence>
<feature type="transmembrane region" description="Helical" evidence="7">
    <location>
        <begin position="180"/>
        <end position="199"/>
    </location>
</feature>
<keyword evidence="9" id="KW-1185">Reference proteome</keyword>
<feature type="transmembrane region" description="Helical" evidence="7">
    <location>
        <begin position="145"/>
        <end position="168"/>
    </location>
</feature>
<organism evidence="8 9">
    <name type="scientific">Altererythrobacter lutimaris</name>
    <dbReference type="NCBI Taxonomy" id="2743979"/>
    <lineage>
        <taxon>Bacteria</taxon>
        <taxon>Pseudomonadati</taxon>
        <taxon>Pseudomonadota</taxon>
        <taxon>Alphaproteobacteria</taxon>
        <taxon>Sphingomonadales</taxon>
        <taxon>Erythrobacteraceae</taxon>
        <taxon>Altererythrobacter</taxon>
    </lineage>
</organism>
<evidence type="ECO:0000256" key="3">
    <source>
        <dbReference type="ARBA" id="ARBA00022475"/>
    </source>
</evidence>
<accession>A0A850HD94</accession>
<dbReference type="EMBL" id="JABWTA010000001">
    <property type="protein sequence ID" value="NVE95560.1"/>
    <property type="molecule type" value="Genomic_DNA"/>
</dbReference>
<keyword evidence="4 7" id="KW-0812">Transmembrane</keyword>
<feature type="transmembrane region" description="Helical" evidence="7">
    <location>
        <begin position="88"/>
        <end position="107"/>
    </location>
</feature>
<keyword evidence="6 7" id="KW-0472">Membrane</keyword>
<feature type="transmembrane region" description="Helical" evidence="7">
    <location>
        <begin position="338"/>
        <end position="360"/>
    </location>
</feature>
<keyword evidence="5 7" id="KW-1133">Transmembrane helix</keyword>
<proteinExistence type="inferred from homology"/>
<evidence type="ECO:0000256" key="4">
    <source>
        <dbReference type="ARBA" id="ARBA00022692"/>
    </source>
</evidence>
<evidence type="ECO:0000256" key="1">
    <source>
        <dbReference type="ARBA" id="ARBA00004651"/>
    </source>
</evidence>
<evidence type="ECO:0000256" key="6">
    <source>
        <dbReference type="ARBA" id="ARBA00023136"/>
    </source>
</evidence>
<keyword evidence="3" id="KW-1003">Cell membrane</keyword>
<comment type="subcellular location">
    <subcellularLocation>
        <location evidence="1">Cell membrane</location>
        <topology evidence="1">Multi-pass membrane protein</topology>
    </subcellularLocation>
</comment>
<feature type="transmembrane region" description="Helical" evidence="7">
    <location>
        <begin position="32"/>
        <end position="53"/>
    </location>
</feature>
<dbReference type="Proteomes" id="UP000546031">
    <property type="component" value="Unassembled WGS sequence"/>
</dbReference>
<reference evidence="8 9" key="1">
    <citation type="submission" date="2020-06" db="EMBL/GenBank/DDBJ databases">
        <title>Altererythrobacter lutimaris sp. nov., a marine bacterium isolated from a tidal flat.</title>
        <authorList>
            <person name="Kim D."/>
            <person name="Yoo Y."/>
            <person name="Kim J.-J."/>
        </authorList>
    </citation>
    <scope>NUCLEOTIDE SEQUENCE [LARGE SCALE GENOMIC DNA]</scope>
    <source>
        <strain evidence="8 9">JGD-16</strain>
    </source>
</reference>
<feature type="transmembrane region" description="Helical" evidence="7">
    <location>
        <begin position="309"/>
        <end position="326"/>
    </location>
</feature>